<gene>
    <name evidence="1" type="ORF">DXT76_06650</name>
</gene>
<dbReference type="RefSeq" id="WP_089651914.1">
    <property type="nucleotide sequence ID" value="NZ_QTLC01000028.1"/>
</dbReference>
<comment type="caution">
    <text evidence="1">The sequence shown here is derived from an EMBL/GenBank/DDBJ whole genome shotgun (WGS) entry which is preliminary data.</text>
</comment>
<name>A0A3D8VQZ1_9BACI</name>
<proteinExistence type="predicted"/>
<organism evidence="1 2">
    <name type="scientific">Halobacillus trueperi</name>
    <dbReference type="NCBI Taxonomy" id="156205"/>
    <lineage>
        <taxon>Bacteria</taxon>
        <taxon>Bacillati</taxon>
        <taxon>Bacillota</taxon>
        <taxon>Bacilli</taxon>
        <taxon>Bacillales</taxon>
        <taxon>Bacillaceae</taxon>
        <taxon>Halobacillus</taxon>
    </lineage>
</organism>
<sequence length="76" mass="9136">MMLKSYLMSSLVWQIRDMQQLFIVAERCLYLMEEEWLKWIGHMESDPNGWDHWILRSVTGKSASRWGVWASVRHHG</sequence>
<accession>A0A3D8VQZ1</accession>
<evidence type="ECO:0000313" key="1">
    <source>
        <dbReference type="EMBL" id="RDY71677.1"/>
    </source>
</evidence>
<protein>
    <submittedName>
        <fullName evidence="1">Uncharacterized protein</fullName>
    </submittedName>
</protein>
<dbReference type="EMBL" id="QTLC01000028">
    <property type="protein sequence ID" value="RDY71677.1"/>
    <property type="molecule type" value="Genomic_DNA"/>
</dbReference>
<dbReference type="Proteomes" id="UP000257032">
    <property type="component" value="Unassembled WGS sequence"/>
</dbReference>
<evidence type="ECO:0000313" key="2">
    <source>
        <dbReference type="Proteomes" id="UP000257032"/>
    </source>
</evidence>
<reference evidence="1 2" key="1">
    <citation type="submission" date="2018-08" db="EMBL/GenBank/DDBJ databases">
        <title>Genome sequence of strict halophilic Halobacillus trueperi SS1 isolated from Lunsu, a salty water body of North West Himalayas.</title>
        <authorList>
            <person name="Gupta S."/>
            <person name="Sharma P."/>
            <person name="Dev K."/>
            <person name="Baumler D."/>
            <person name="Sourirajan A."/>
        </authorList>
    </citation>
    <scope>NUCLEOTIDE SEQUENCE [LARGE SCALE GENOMIC DNA]</scope>
    <source>
        <strain evidence="1 2">SS1</strain>
    </source>
</reference>
<dbReference type="AlphaFoldDB" id="A0A3D8VQZ1"/>